<dbReference type="KEGG" id="pbv:AR543_07985"/>
<dbReference type="InterPro" id="IPR036388">
    <property type="entry name" value="WH-like_DNA-bd_sf"/>
</dbReference>
<dbReference type="PRINTS" id="PR00039">
    <property type="entry name" value="HTHLYSR"/>
</dbReference>
<dbReference type="PROSITE" id="PS50931">
    <property type="entry name" value="HTH_LYSR"/>
    <property type="match status" value="1"/>
</dbReference>
<comment type="similarity">
    <text evidence="1">Belongs to the LysR transcriptional regulatory family.</text>
</comment>
<dbReference type="PANTHER" id="PTHR30419">
    <property type="entry name" value="HTH-TYPE TRANSCRIPTIONAL REGULATOR YBHD"/>
    <property type="match status" value="1"/>
</dbReference>
<evidence type="ECO:0000259" key="5">
    <source>
        <dbReference type="PROSITE" id="PS50931"/>
    </source>
</evidence>
<protein>
    <submittedName>
        <fullName evidence="6">LysR family transcriptional regulator</fullName>
    </submittedName>
</protein>
<reference evidence="6 7" key="2">
    <citation type="journal article" date="2016" name="Int. J. Syst. Evol. Microbiol.">
        <title>Paenibacillus bovis sp. nov., isolated from raw yak (Bos grunniens) milk.</title>
        <authorList>
            <person name="Gao C."/>
            <person name="Han J."/>
            <person name="Liu Z."/>
            <person name="Xu X."/>
            <person name="Hang F."/>
            <person name="Wu Z."/>
        </authorList>
    </citation>
    <scope>NUCLEOTIDE SEQUENCE [LARGE SCALE GENOMIC DNA]</scope>
    <source>
        <strain evidence="6 7">BD3526</strain>
    </source>
</reference>
<dbReference type="GO" id="GO:0003677">
    <property type="term" value="F:DNA binding"/>
    <property type="evidence" value="ECO:0007669"/>
    <property type="project" value="UniProtKB-KW"/>
</dbReference>
<dbReference type="EMBL" id="CP013023">
    <property type="protein sequence ID" value="ANF95953.1"/>
    <property type="molecule type" value="Genomic_DNA"/>
</dbReference>
<evidence type="ECO:0000313" key="7">
    <source>
        <dbReference type="Proteomes" id="UP000078148"/>
    </source>
</evidence>
<dbReference type="RefSeq" id="WP_060533370.1">
    <property type="nucleotide sequence ID" value="NZ_CP013023.1"/>
</dbReference>
<dbReference type="GO" id="GO:0003700">
    <property type="term" value="F:DNA-binding transcription factor activity"/>
    <property type="evidence" value="ECO:0007669"/>
    <property type="project" value="InterPro"/>
</dbReference>
<reference evidence="7" key="1">
    <citation type="submission" date="2015-10" db="EMBL/GenBank/DDBJ databases">
        <title>Genome of Paenibacillus bovis sp. nov.</title>
        <authorList>
            <person name="Wu Z."/>
            <person name="Gao C."/>
            <person name="Liu Z."/>
            <person name="Zheng H."/>
        </authorList>
    </citation>
    <scope>NUCLEOTIDE SEQUENCE [LARGE SCALE GENOMIC DNA]</scope>
    <source>
        <strain evidence="7">BD3526</strain>
    </source>
</reference>
<feature type="domain" description="HTH lysR-type" evidence="5">
    <location>
        <begin position="1"/>
        <end position="58"/>
    </location>
</feature>
<dbReference type="InterPro" id="IPR000847">
    <property type="entry name" value="LysR_HTH_N"/>
</dbReference>
<dbReference type="Gene3D" id="3.40.190.290">
    <property type="match status" value="1"/>
</dbReference>
<dbReference type="FunFam" id="1.10.10.10:FF:000001">
    <property type="entry name" value="LysR family transcriptional regulator"/>
    <property type="match status" value="1"/>
</dbReference>
<evidence type="ECO:0000313" key="6">
    <source>
        <dbReference type="EMBL" id="ANF95953.1"/>
    </source>
</evidence>
<evidence type="ECO:0000256" key="4">
    <source>
        <dbReference type="ARBA" id="ARBA00023163"/>
    </source>
</evidence>
<dbReference type="Pfam" id="PF00126">
    <property type="entry name" value="HTH_1"/>
    <property type="match status" value="1"/>
</dbReference>
<evidence type="ECO:0000256" key="3">
    <source>
        <dbReference type="ARBA" id="ARBA00023125"/>
    </source>
</evidence>
<gene>
    <name evidence="6" type="ORF">AR543_07985</name>
</gene>
<organism evidence="6 7">
    <name type="scientific">Paenibacillus bovis</name>
    <dbReference type="NCBI Taxonomy" id="1616788"/>
    <lineage>
        <taxon>Bacteria</taxon>
        <taxon>Bacillati</taxon>
        <taxon>Bacillota</taxon>
        <taxon>Bacilli</taxon>
        <taxon>Bacillales</taxon>
        <taxon>Paenibacillaceae</taxon>
        <taxon>Paenibacillus</taxon>
    </lineage>
</organism>
<name>A0A172ZEM8_9BACL</name>
<keyword evidence="3" id="KW-0238">DNA-binding</keyword>
<dbReference type="GO" id="GO:0005829">
    <property type="term" value="C:cytosol"/>
    <property type="evidence" value="ECO:0007669"/>
    <property type="project" value="TreeGrafter"/>
</dbReference>
<dbReference type="Proteomes" id="UP000078148">
    <property type="component" value="Chromosome"/>
</dbReference>
<dbReference type="InterPro" id="IPR050950">
    <property type="entry name" value="HTH-type_LysR_regulators"/>
</dbReference>
<dbReference type="AlphaFoldDB" id="A0A172ZEM8"/>
<evidence type="ECO:0000256" key="2">
    <source>
        <dbReference type="ARBA" id="ARBA00023015"/>
    </source>
</evidence>
<dbReference type="SUPFAM" id="SSF53850">
    <property type="entry name" value="Periplasmic binding protein-like II"/>
    <property type="match status" value="1"/>
</dbReference>
<dbReference type="InterPro" id="IPR036390">
    <property type="entry name" value="WH_DNA-bd_sf"/>
</dbReference>
<dbReference type="InterPro" id="IPR005119">
    <property type="entry name" value="LysR_subst-bd"/>
</dbReference>
<dbReference type="STRING" id="1616788.AR543_07985"/>
<sequence>MELRQLHYFVAVCEELHFTRAADRLNISQPTLSQQIRVLEDELGTPLFDRIGKKTALTEAGRLLYHYSTTILRTMQNARSSIAELQVQQRGTLRIGVLPSDLDYRLNELWIEFHSRFPGVRLEIIPTIEVHKFIFEDKVDIGIGLAERPDHRLVQTLLGKESYSLFMPAVHPLGQQKVIELEQVRELPLVLYPQGFLGRILIERCFQEKGWELVTVMDNGSATSQLRMVQAGIGFSIHPHDMLATLLDNGLTAVPIVNPAPVRQIELVYRTDRYMGVAARAFMEMTRQHFSQPADADTGSLY</sequence>
<keyword evidence="2" id="KW-0805">Transcription regulation</keyword>
<dbReference type="Gene3D" id="1.10.10.10">
    <property type="entry name" value="Winged helix-like DNA-binding domain superfamily/Winged helix DNA-binding domain"/>
    <property type="match status" value="1"/>
</dbReference>
<evidence type="ECO:0000256" key="1">
    <source>
        <dbReference type="ARBA" id="ARBA00009437"/>
    </source>
</evidence>
<dbReference type="Pfam" id="PF03466">
    <property type="entry name" value="LysR_substrate"/>
    <property type="match status" value="1"/>
</dbReference>
<dbReference type="SUPFAM" id="SSF46785">
    <property type="entry name" value="Winged helix' DNA-binding domain"/>
    <property type="match status" value="1"/>
</dbReference>
<dbReference type="OrthoDB" id="9803735at2"/>
<dbReference type="CDD" id="cd05466">
    <property type="entry name" value="PBP2_LTTR_substrate"/>
    <property type="match status" value="1"/>
</dbReference>
<proteinExistence type="inferred from homology"/>
<keyword evidence="7" id="KW-1185">Reference proteome</keyword>
<accession>A0A172ZEM8</accession>
<keyword evidence="4" id="KW-0804">Transcription</keyword>